<dbReference type="AlphaFoldDB" id="A0A328HFH7"/>
<evidence type="ECO:0000313" key="2">
    <source>
        <dbReference type="EMBL" id="RAM36155.1"/>
    </source>
</evidence>
<comment type="caution">
    <text evidence="2">The sequence shown here is derived from an EMBL/GenBank/DDBJ whole genome shotgun (WGS) entry which is preliminary data.</text>
</comment>
<dbReference type="InterPro" id="IPR036390">
    <property type="entry name" value="WH_DNA-bd_sf"/>
</dbReference>
<dbReference type="SUPFAM" id="SSF46785">
    <property type="entry name" value="Winged helix' DNA-binding domain"/>
    <property type="match status" value="1"/>
</dbReference>
<dbReference type="InterPro" id="IPR036388">
    <property type="entry name" value="WH-like_DNA-bd_sf"/>
</dbReference>
<evidence type="ECO:0000259" key="1">
    <source>
        <dbReference type="Pfam" id="PF03551"/>
    </source>
</evidence>
<dbReference type="Gene3D" id="1.10.10.10">
    <property type="entry name" value="Winged helix-like DNA-binding domain superfamily/Winged helix DNA-binding domain"/>
    <property type="match status" value="1"/>
</dbReference>
<evidence type="ECO:0000313" key="3">
    <source>
        <dbReference type="Proteomes" id="UP000249166"/>
    </source>
</evidence>
<proteinExistence type="predicted"/>
<reference evidence="2 3" key="1">
    <citation type="submission" date="2018-04" db="EMBL/GenBank/DDBJ databases">
        <title>Bacteria isolated from cave deposits of Manipur.</title>
        <authorList>
            <person name="Sahoo D."/>
            <person name="Sarangthem I."/>
            <person name="Nandeibam J."/>
        </authorList>
    </citation>
    <scope>NUCLEOTIDE SEQUENCE [LARGE SCALE GENOMIC DNA]</scope>
    <source>
        <strain evidence="3">mrc11</strain>
    </source>
</reference>
<dbReference type="InterPro" id="IPR052509">
    <property type="entry name" value="Metal_resp_DNA-bind_regulator"/>
</dbReference>
<sequence>MHGYAMLEVLSSRGFPKIKGGTLYPLLKRLEDQGLVGHEWQHDTAGPGRKQFTVTEQGRRELARAANAWSQMDEVLKNFRADRQETP</sequence>
<name>A0A328HFH7_ARTGO</name>
<dbReference type="EMBL" id="QLNP01000098">
    <property type="protein sequence ID" value="RAM36155.1"/>
    <property type="molecule type" value="Genomic_DNA"/>
</dbReference>
<feature type="domain" description="Transcription regulator PadR N-terminal" evidence="1">
    <location>
        <begin position="1"/>
        <end position="63"/>
    </location>
</feature>
<dbReference type="OrthoDB" id="122286at2"/>
<gene>
    <name evidence="2" type="ORF">DBZ45_16915</name>
</gene>
<dbReference type="PANTHER" id="PTHR33169">
    <property type="entry name" value="PADR-FAMILY TRANSCRIPTIONAL REGULATOR"/>
    <property type="match status" value="1"/>
</dbReference>
<accession>A0A328HFH7</accession>
<organism evidence="2 3">
    <name type="scientific">Arthrobacter globiformis</name>
    <dbReference type="NCBI Taxonomy" id="1665"/>
    <lineage>
        <taxon>Bacteria</taxon>
        <taxon>Bacillati</taxon>
        <taxon>Actinomycetota</taxon>
        <taxon>Actinomycetes</taxon>
        <taxon>Micrococcales</taxon>
        <taxon>Micrococcaceae</taxon>
        <taxon>Arthrobacter</taxon>
    </lineage>
</organism>
<dbReference type="PANTHER" id="PTHR33169:SF14">
    <property type="entry name" value="TRANSCRIPTIONAL REGULATOR RV3488"/>
    <property type="match status" value="1"/>
</dbReference>
<dbReference type="Proteomes" id="UP000249166">
    <property type="component" value="Unassembled WGS sequence"/>
</dbReference>
<dbReference type="InterPro" id="IPR005149">
    <property type="entry name" value="Tscrpt_reg_PadR_N"/>
</dbReference>
<dbReference type="Pfam" id="PF03551">
    <property type="entry name" value="PadR"/>
    <property type="match status" value="1"/>
</dbReference>
<protein>
    <submittedName>
        <fullName evidence="2">PadR family transcriptional regulator</fullName>
    </submittedName>
</protein>